<evidence type="ECO:0000313" key="2">
    <source>
        <dbReference type="EMBL" id="OXA38178.1"/>
    </source>
</evidence>
<evidence type="ECO:0000256" key="1">
    <source>
        <dbReference type="SAM" id="Phobius"/>
    </source>
</evidence>
<dbReference type="AlphaFoldDB" id="A0A226D050"/>
<protein>
    <submittedName>
        <fullName evidence="2">Uncharacterized protein</fullName>
    </submittedName>
</protein>
<keyword evidence="1" id="KW-0472">Membrane</keyword>
<gene>
    <name evidence="2" type="ORF">Fcan01_26961</name>
</gene>
<evidence type="ECO:0000313" key="3">
    <source>
        <dbReference type="Proteomes" id="UP000198287"/>
    </source>
</evidence>
<keyword evidence="3" id="KW-1185">Reference proteome</keyword>
<proteinExistence type="predicted"/>
<dbReference type="Proteomes" id="UP000198287">
    <property type="component" value="Unassembled WGS sequence"/>
</dbReference>
<feature type="transmembrane region" description="Helical" evidence="1">
    <location>
        <begin position="20"/>
        <end position="41"/>
    </location>
</feature>
<dbReference type="EMBL" id="LNIX01000047">
    <property type="protein sequence ID" value="OXA38178.1"/>
    <property type="molecule type" value="Genomic_DNA"/>
</dbReference>
<comment type="caution">
    <text evidence="2">The sequence shown here is derived from an EMBL/GenBank/DDBJ whole genome shotgun (WGS) entry which is preliminary data.</text>
</comment>
<accession>A0A226D050</accession>
<feature type="transmembrane region" description="Helical" evidence="1">
    <location>
        <begin position="74"/>
        <end position="94"/>
    </location>
</feature>
<reference evidence="2 3" key="1">
    <citation type="submission" date="2015-12" db="EMBL/GenBank/DDBJ databases">
        <title>The genome of Folsomia candida.</title>
        <authorList>
            <person name="Faddeeva A."/>
            <person name="Derks M.F."/>
            <person name="Anvar Y."/>
            <person name="Smit S."/>
            <person name="Van Straalen N."/>
            <person name="Roelofs D."/>
        </authorList>
    </citation>
    <scope>NUCLEOTIDE SEQUENCE [LARGE SCALE GENOMIC DNA]</scope>
    <source>
        <strain evidence="2 3">VU population</strain>
        <tissue evidence="2">Whole body</tissue>
    </source>
</reference>
<organism evidence="2 3">
    <name type="scientific">Folsomia candida</name>
    <name type="common">Springtail</name>
    <dbReference type="NCBI Taxonomy" id="158441"/>
    <lineage>
        <taxon>Eukaryota</taxon>
        <taxon>Metazoa</taxon>
        <taxon>Ecdysozoa</taxon>
        <taxon>Arthropoda</taxon>
        <taxon>Hexapoda</taxon>
        <taxon>Collembola</taxon>
        <taxon>Entomobryomorpha</taxon>
        <taxon>Isotomoidea</taxon>
        <taxon>Isotomidae</taxon>
        <taxon>Proisotominae</taxon>
        <taxon>Folsomia</taxon>
    </lineage>
</organism>
<sequence length="165" mass="18638">MVVIFSELTNSRETKPPSGIFLFLFPWMSAILVSLPVYWTYNYIQEQHGFQKSGACARPIPANIPLNLIRRVRFVFCHMIFFILTWVPVGAFNLNHVLTSLPSACPVVEKPDKIVGVSFSIVFLLQTISQPFLYFITVYDTPLCDYLQNIMSVLISEEIGAVGGD</sequence>
<name>A0A226D050_FOLCA</name>
<keyword evidence="1" id="KW-1133">Transmembrane helix</keyword>
<feature type="transmembrane region" description="Helical" evidence="1">
    <location>
        <begin position="114"/>
        <end position="136"/>
    </location>
</feature>
<keyword evidence="1" id="KW-0812">Transmembrane</keyword>